<sequence>MLRAEGPGWGPSRVEGLQESLGSCRIPEKSLFTHIYCLVGTRQLGTRVTDMMSFSMSQVGKSISVKNILQPGHRLS</sequence>
<keyword evidence="2" id="KW-1185">Reference proteome</keyword>
<protein>
    <submittedName>
        <fullName evidence="1">Uncharacterized protein</fullName>
    </submittedName>
</protein>
<evidence type="ECO:0000313" key="1">
    <source>
        <dbReference type="EMBL" id="TNN77061.1"/>
    </source>
</evidence>
<accession>A0A4Z2IH63</accession>
<dbReference type="Proteomes" id="UP000314294">
    <property type="component" value="Unassembled WGS sequence"/>
</dbReference>
<reference evidence="1 2" key="1">
    <citation type="submission" date="2019-03" db="EMBL/GenBank/DDBJ databases">
        <title>First draft genome of Liparis tanakae, snailfish: a comprehensive survey of snailfish specific genes.</title>
        <authorList>
            <person name="Kim W."/>
            <person name="Song I."/>
            <person name="Jeong J.-H."/>
            <person name="Kim D."/>
            <person name="Kim S."/>
            <person name="Ryu S."/>
            <person name="Song J.Y."/>
            <person name="Lee S.K."/>
        </authorList>
    </citation>
    <scope>NUCLEOTIDE SEQUENCE [LARGE SCALE GENOMIC DNA]</scope>
    <source>
        <tissue evidence="1">Muscle</tissue>
    </source>
</reference>
<name>A0A4Z2IH63_9TELE</name>
<organism evidence="1 2">
    <name type="scientific">Liparis tanakae</name>
    <name type="common">Tanaka's snailfish</name>
    <dbReference type="NCBI Taxonomy" id="230148"/>
    <lineage>
        <taxon>Eukaryota</taxon>
        <taxon>Metazoa</taxon>
        <taxon>Chordata</taxon>
        <taxon>Craniata</taxon>
        <taxon>Vertebrata</taxon>
        <taxon>Euteleostomi</taxon>
        <taxon>Actinopterygii</taxon>
        <taxon>Neopterygii</taxon>
        <taxon>Teleostei</taxon>
        <taxon>Neoteleostei</taxon>
        <taxon>Acanthomorphata</taxon>
        <taxon>Eupercaria</taxon>
        <taxon>Perciformes</taxon>
        <taxon>Cottioidei</taxon>
        <taxon>Cottales</taxon>
        <taxon>Liparidae</taxon>
        <taxon>Liparis</taxon>
    </lineage>
</organism>
<gene>
    <name evidence="1" type="ORF">EYF80_012699</name>
</gene>
<comment type="caution">
    <text evidence="1">The sequence shown here is derived from an EMBL/GenBank/DDBJ whole genome shotgun (WGS) entry which is preliminary data.</text>
</comment>
<dbReference type="EMBL" id="SRLO01000087">
    <property type="protein sequence ID" value="TNN77061.1"/>
    <property type="molecule type" value="Genomic_DNA"/>
</dbReference>
<dbReference type="AlphaFoldDB" id="A0A4Z2IH63"/>
<proteinExistence type="predicted"/>
<evidence type="ECO:0000313" key="2">
    <source>
        <dbReference type="Proteomes" id="UP000314294"/>
    </source>
</evidence>